<name>A0A9W7QG26_BACCE</name>
<feature type="transmembrane region" description="Helical" evidence="8">
    <location>
        <begin position="120"/>
        <end position="142"/>
    </location>
</feature>
<evidence type="ECO:0000256" key="1">
    <source>
        <dbReference type="ARBA" id="ARBA00004651"/>
    </source>
</evidence>
<comment type="similarity">
    <text evidence="2">Belongs to the nucleobase:cation symporter-2 (NCS2) (TC 2.A.40) family.</text>
</comment>
<feature type="transmembrane region" description="Helical" evidence="8">
    <location>
        <begin position="335"/>
        <end position="355"/>
    </location>
</feature>
<dbReference type="PANTHER" id="PTHR42810:SF4">
    <property type="entry name" value="URIC ACID TRANSPORTER UACT"/>
    <property type="match status" value="1"/>
</dbReference>
<dbReference type="GO" id="GO:0005886">
    <property type="term" value="C:plasma membrane"/>
    <property type="evidence" value="ECO:0007669"/>
    <property type="project" value="UniProtKB-SubCell"/>
</dbReference>
<keyword evidence="6 8" id="KW-1133">Transmembrane helix</keyword>
<evidence type="ECO:0000256" key="3">
    <source>
        <dbReference type="ARBA" id="ARBA00022448"/>
    </source>
</evidence>
<keyword evidence="3" id="KW-0813">Transport</keyword>
<gene>
    <name evidence="9" type="primary">pbuX</name>
    <name evidence="9" type="ORF">F8172_12120</name>
</gene>
<evidence type="ECO:0000256" key="8">
    <source>
        <dbReference type="SAM" id="Phobius"/>
    </source>
</evidence>
<feature type="transmembrane region" description="Helical" evidence="8">
    <location>
        <begin position="303"/>
        <end position="323"/>
    </location>
</feature>
<dbReference type="Proteomes" id="UP000475765">
    <property type="component" value="Unassembled WGS sequence"/>
</dbReference>
<proteinExistence type="inferred from homology"/>
<dbReference type="NCBIfam" id="NF037981">
    <property type="entry name" value="NCS2_1"/>
    <property type="match status" value="1"/>
</dbReference>
<dbReference type="EMBL" id="WBPP01000015">
    <property type="protein sequence ID" value="KAB2396499.1"/>
    <property type="molecule type" value="Genomic_DNA"/>
</dbReference>
<keyword evidence="7 8" id="KW-0472">Membrane</keyword>
<dbReference type="NCBIfam" id="TIGR00801">
    <property type="entry name" value="ncs2"/>
    <property type="match status" value="1"/>
</dbReference>
<evidence type="ECO:0000256" key="4">
    <source>
        <dbReference type="ARBA" id="ARBA00022475"/>
    </source>
</evidence>
<feature type="transmembrane region" description="Helical" evidence="8">
    <location>
        <begin position="229"/>
        <end position="253"/>
    </location>
</feature>
<feature type="transmembrane region" description="Helical" evidence="8">
    <location>
        <begin position="154"/>
        <end position="174"/>
    </location>
</feature>
<feature type="transmembrane region" description="Helical" evidence="8">
    <location>
        <begin position="94"/>
        <end position="113"/>
    </location>
</feature>
<dbReference type="PROSITE" id="PS01116">
    <property type="entry name" value="XANTH_URACIL_PERMASE"/>
    <property type="match status" value="1"/>
</dbReference>
<feature type="transmembrane region" description="Helical" evidence="8">
    <location>
        <begin position="68"/>
        <end position="88"/>
    </location>
</feature>
<dbReference type="RefSeq" id="WP_151522507.1">
    <property type="nucleotide sequence ID" value="NZ_WBPL01000041.1"/>
</dbReference>
<dbReference type="InterPro" id="IPR006043">
    <property type="entry name" value="NCS2"/>
</dbReference>
<feature type="transmembrane region" description="Helical" evidence="8">
    <location>
        <begin position="274"/>
        <end position="291"/>
    </location>
</feature>
<evidence type="ECO:0000256" key="7">
    <source>
        <dbReference type="ARBA" id="ARBA00023136"/>
    </source>
</evidence>
<evidence type="ECO:0000256" key="5">
    <source>
        <dbReference type="ARBA" id="ARBA00022692"/>
    </source>
</evidence>
<sequence length="440" mass="46608">MKQHPFKIASLGMQHMLAMYAGAIIVPLIVGGGLGLNQKELTYLVSIDLLMCGVATILQALSNRFFGIGLPVVLGCTFTAVGPMIAIGKQYGVSSIYGAIIAAGLFVVIFAELFGKLVKLFPPVVTGSVVTVIGVTLVPAAINDMAGGVGSKDFGSLENLALAFGVLLFIIVMYRFFDGFIRSISILLGLLFGTIVAAFMGKVSLQAVGEADWFHGIQPFYFGTPTFELTPIITMILVACVGIVEATGVYFALSDICNKKIGEKELTKGYRAEGLAMVLGGIFNAFPYTTYSQNVGLVQLTGVRNRVIIYTCGGMLIVLGFIPKIAAITTIIPKSVLGGAMLAMFGMVMAYGIKMLSSVDFGKQENLLIVACSVGIGLGVTVVPTLFSQLPESIRILTDNGIVLGSASAVLLNIVFNMVPQRKVKVEEEPVSMQNAVREA</sequence>
<dbReference type="GO" id="GO:0042907">
    <property type="term" value="F:xanthine transmembrane transporter activity"/>
    <property type="evidence" value="ECO:0007669"/>
    <property type="project" value="TreeGrafter"/>
</dbReference>
<evidence type="ECO:0000256" key="2">
    <source>
        <dbReference type="ARBA" id="ARBA00008821"/>
    </source>
</evidence>
<evidence type="ECO:0000313" key="10">
    <source>
        <dbReference type="Proteomes" id="UP000475765"/>
    </source>
</evidence>
<comment type="caution">
    <text evidence="9">The sequence shown here is derived from an EMBL/GenBank/DDBJ whole genome shotgun (WGS) entry which is preliminary data.</text>
</comment>
<dbReference type="InterPro" id="IPR017588">
    <property type="entry name" value="UacT-like"/>
</dbReference>
<dbReference type="AlphaFoldDB" id="A0A9W7QG26"/>
<feature type="transmembrane region" description="Helical" evidence="8">
    <location>
        <begin position="186"/>
        <end position="209"/>
    </location>
</feature>
<keyword evidence="5 8" id="KW-0812">Transmembrane</keyword>
<dbReference type="Pfam" id="PF00860">
    <property type="entry name" value="Xan_ur_permease"/>
    <property type="match status" value="1"/>
</dbReference>
<dbReference type="NCBIfam" id="TIGR03173">
    <property type="entry name" value="pbuX"/>
    <property type="match status" value="1"/>
</dbReference>
<accession>A0A9W7QG26</accession>
<organism evidence="9 10">
    <name type="scientific">Bacillus cereus</name>
    <dbReference type="NCBI Taxonomy" id="1396"/>
    <lineage>
        <taxon>Bacteria</taxon>
        <taxon>Bacillati</taxon>
        <taxon>Bacillota</taxon>
        <taxon>Bacilli</taxon>
        <taxon>Bacillales</taxon>
        <taxon>Bacillaceae</taxon>
        <taxon>Bacillus</taxon>
        <taxon>Bacillus cereus group</taxon>
    </lineage>
</organism>
<feature type="transmembrane region" description="Helical" evidence="8">
    <location>
        <begin position="16"/>
        <end position="35"/>
    </location>
</feature>
<dbReference type="PANTHER" id="PTHR42810">
    <property type="entry name" value="PURINE PERMEASE C1399.01C-RELATED"/>
    <property type="match status" value="1"/>
</dbReference>
<protein>
    <submittedName>
        <fullName evidence="9">Xanthine permease</fullName>
    </submittedName>
</protein>
<evidence type="ECO:0000256" key="6">
    <source>
        <dbReference type="ARBA" id="ARBA00022989"/>
    </source>
</evidence>
<reference evidence="9 10" key="1">
    <citation type="submission" date="2019-10" db="EMBL/GenBank/DDBJ databases">
        <title>Bacillus from the desert of Cuatro Cinegas, Coahuila.</title>
        <authorList>
            <person name="Olmedo-Alvarez G."/>
            <person name="Saldana S."/>
            <person name="Barcelo D."/>
        </authorList>
    </citation>
    <scope>NUCLEOTIDE SEQUENCE [LARGE SCALE GENOMIC DNA]</scope>
    <source>
        <strain evidence="9 10">CH417_13T</strain>
    </source>
</reference>
<dbReference type="InterPro" id="IPR006042">
    <property type="entry name" value="Xan_ur_permease"/>
</dbReference>
<evidence type="ECO:0000313" key="9">
    <source>
        <dbReference type="EMBL" id="KAB2396499.1"/>
    </source>
</evidence>
<feature type="transmembrane region" description="Helical" evidence="8">
    <location>
        <begin position="367"/>
        <end position="388"/>
    </location>
</feature>
<comment type="subcellular location">
    <subcellularLocation>
        <location evidence="1">Cell membrane</location>
        <topology evidence="1">Multi-pass membrane protein</topology>
    </subcellularLocation>
</comment>
<keyword evidence="4" id="KW-1003">Cell membrane</keyword>